<evidence type="ECO:0000313" key="1">
    <source>
        <dbReference type="EMBL" id="CAK0806723.1"/>
    </source>
</evidence>
<dbReference type="Proteomes" id="UP001189429">
    <property type="component" value="Unassembled WGS sequence"/>
</dbReference>
<protein>
    <submittedName>
        <fullName evidence="1">Uncharacterized protein</fullName>
    </submittedName>
</protein>
<reference evidence="1" key="1">
    <citation type="submission" date="2023-10" db="EMBL/GenBank/DDBJ databases">
        <authorList>
            <person name="Chen Y."/>
            <person name="Shah S."/>
            <person name="Dougan E. K."/>
            <person name="Thang M."/>
            <person name="Chan C."/>
        </authorList>
    </citation>
    <scope>NUCLEOTIDE SEQUENCE [LARGE SCALE GENOMIC DNA]</scope>
</reference>
<keyword evidence="2" id="KW-1185">Reference proteome</keyword>
<name>A0ABN9QP02_9DINO</name>
<gene>
    <name evidence="1" type="ORF">PCOR1329_LOCUS12837</name>
</gene>
<proteinExistence type="predicted"/>
<sequence>TGLSRLRLSLRGCASLEDGFDPLFAAVAAQEALSELHLDLSDCPQLTSVEKLGSGLASKEGRTHR</sequence>
<feature type="non-terminal residue" evidence="1">
    <location>
        <position position="1"/>
    </location>
</feature>
<dbReference type="EMBL" id="CAUYUJ010003774">
    <property type="protein sequence ID" value="CAK0806723.1"/>
    <property type="molecule type" value="Genomic_DNA"/>
</dbReference>
<accession>A0ABN9QP02</accession>
<organism evidence="1 2">
    <name type="scientific">Prorocentrum cordatum</name>
    <dbReference type="NCBI Taxonomy" id="2364126"/>
    <lineage>
        <taxon>Eukaryota</taxon>
        <taxon>Sar</taxon>
        <taxon>Alveolata</taxon>
        <taxon>Dinophyceae</taxon>
        <taxon>Prorocentrales</taxon>
        <taxon>Prorocentraceae</taxon>
        <taxon>Prorocentrum</taxon>
    </lineage>
</organism>
<evidence type="ECO:0000313" key="2">
    <source>
        <dbReference type="Proteomes" id="UP001189429"/>
    </source>
</evidence>
<comment type="caution">
    <text evidence="1">The sequence shown here is derived from an EMBL/GenBank/DDBJ whole genome shotgun (WGS) entry which is preliminary data.</text>
</comment>